<evidence type="ECO:0000256" key="4">
    <source>
        <dbReference type="ARBA" id="ARBA00022692"/>
    </source>
</evidence>
<organism evidence="9 10">
    <name type="scientific">Facklamia hominis CCUG 36813</name>
    <dbReference type="NCBI Taxonomy" id="883111"/>
    <lineage>
        <taxon>Bacteria</taxon>
        <taxon>Bacillati</taxon>
        <taxon>Bacillota</taxon>
        <taxon>Bacilli</taxon>
        <taxon>Lactobacillales</taxon>
        <taxon>Aerococcaceae</taxon>
        <taxon>Facklamia</taxon>
    </lineage>
</organism>
<dbReference type="GO" id="GO:0055085">
    <property type="term" value="P:transmembrane transport"/>
    <property type="evidence" value="ECO:0007669"/>
    <property type="project" value="InterPro"/>
</dbReference>
<gene>
    <name evidence="9" type="ORF">HMPREF9706_01438</name>
</gene>
<dbReference type="PANTHER" id="PTHR30151:SF0">
    <property type="entry name" value="ABC TRANSPORTER PERMEASE PROTEIN MJ0413-RELATED"/>
    <property type="match status" value="1"/>
</dbReference>
<feature type="transmembrane region" description="Helical" evidence="7">
    <location>
        <begin position="81"/>
        <end position="104"/>
    </location>
</feature>
<dbReference type="Proteomes" id="UP000004465">
    <property type="component" value="Unassembled WGS sequence"/>
</dbReference>
<keyword evidence="4 7" id="KW-0812">Transmembrane</keyword>
<evidence type="ECO:0000256" key="5">
    <source>
        <dbReference type="ARBA" id="ARBA00022989"/>
    </source>
</evidence>
<accession>K1MD09</accession>
<dbReference type="Gene3D" id="1.10.3720.10">
    <property type="entry name" value="MetI-like"/>
    <property type="match status" value="1"/>
</dbReference>
<feature type="domain" description="ABC transmembrane type-1" evidence="8">
    <location>
        <begin position="1"/>
        <end position="142"/>
    </location>
</feature>
<feature type="transmembrane region" description="Helical" evidence="7">
    <location>
        <begin position="12"/>
        <end position="39"/>
    </location>
</feature>
<dbReference type="AlphaFoldDB" id="K1MD09"/>
<dbReference type="PATRIC" id="fig|883111.3.peg.1453"/>
<keyword evidence="6 7" id="KW-0472">Membrane</keyword>
<feature type="transmembrane region" description="Helical" evidence="7">
    <location>
        <begin position="124"/>
        <end position="142"/>
    </location>
</feature>
<dbReference type="GO" id="GO:0005886">
    <property type="term" value="C:plasma membrane"/>
    <property type="evidence" value="ECO:0007669"/>
    <property type="project" value="UniProtKB-SubCell"/>
</dbReference>
<dbReference type="PROSITE" id="PS50928">
    <property type="entry name" value="ABC_TM1"/>
    <property type="match status" value="1"/>
</dbReference>
<evidence type="ECO:0000256" key="2">
    <source>
        <dbReference type="ARBA" id="ARBA00022448"/>
    </source>
</evidence>
<dbReference type="InterPro" id="IPR035906">
    <property type="entry name" value="MetI-like_sf"/>
</dbReference>
<dbReference type="Pfam" id="PF00528">
    <property type="entry name" value="BPD_transp_1"/>
    <property type="match status" value="1"/>
</dbReference>
<reference evidence="9 10" key="1">
    <citation type="submission" date="2012-07" db="EMBL/GenBank/DDBJ databases">
        <title>The Genome Sequence of Facklamia hominis CCUG 36813.</title>
        <authorList>
            <consortium name="The Broad Institute Genome Sequencing Platform"/>
            <person name="Earl A."/>
            <person name="Ward D."/>
            <person name="Feldgarden M."/>
            <person name="Gevers D."/>
            <person name="Huys G."/>
            <person name="Walker B."/>
            <person name="Young S.K."/>
            <person name="Zeng Q."/>
            <person name="Gargeya S."/>
            <person name="Fitzgerald M."/>
            <person name="Haas B."/>
            <person name="Abouelleil A."/>
            <person name="Alvarado L."/>
            <person name="Arachchi H.M."/>
            <person name="Berlin A.M."/>
            <person name="Chapman S.B."/>
            <person name="Goldberg J."/>
            <person name="Griggs A."/>
            <person name="Gujja S."/>
            <person name="Hansen M."/>
            <person name="Howarth C."/>
            <person name="Imamovic A."/>
            <person name="Larimer J."/>
            <person name="McCowen C."/>
            <person name="Montmayeur A."/>
            <person name="Murphy C."/>
            <person name="Neiman D."/>
            <person name="Pearson M."/>
            <person name="Priest M."/>
            <person name="Roberts A."/>
            <person name="Saif S."/>
            <person name="Shea T."/>
            <person name="Sisk P."/>
            <person name="Sykes S."/>
            <person name="Wortman J."/>
            <person name="Nusbaum C."/>
            <person name="Birren B."/>
        </authorList>
    </citation>
    <scope>NUCLEOTIDE SEQUENCE [LARGE SCALE GENOMIC DNA]</scope>
    <source>
        <strain evidence="9 10">CCUG 36813</strain>
    </source>
</reference>
<keyword evidence="5 7" id="KW-1133">Transmembrane helix</keyword>
<evidence type="ECO:0000256" key="6">
    <source>
        <dbReference type="ARBA" id="ARBA00023136"/>
    </source>
</evidence>
<dbReference type="HOGENOM" id="CLU_046113_8_1_9"/>
<dbReference type="PANTHER" id="PTHR30151">
    <property type="entry name" value="ALKANE SULFONATE ABC TRANSPORTER-RELATED, MEMBRANE SUBUNIT"/>
    <property type="match status" value="1"/>
</dbReference>
<dbReference type="OrthoDB" id="9804353at2"/>
<dbReference type="InterPro" id="IPR000515">
    <property type="entry name" value="MetI-like"/>
</dbReference>
<dbReference type="RefSeq" id="WP_006908748.1">
    <property type="nucleotide sequence ID" value="NZ_JH932292.1"/>
</dbReference>
<proteinExistence type="inferred from homology"/>
<keyword evidence="3" id="KW-1003">Cell membrane</keyword>
<comment type="subcellular location">
    <subcellularLocation>
        <location evidence="1 7">Cell membrane</location>
        <topology evidence="1 7">Multi-pass membrane protein</topology>
    </subcellularLocation>
</comment>
<sequence>MSLIGAIPTITWIPITMVLVSSLFYGAVFIIAFGVWYAVSLATMSGIRNIDPAYYDVAKVLGSNEKQLITKVTLPMAMPNIFAGLTQGMSTACTALIVAEMIGVESGLGWYVTWQRNWAQYAKMYASIVIICLLFISVKFVVDRISRYVLRWQEGRM</sequence>
<comment type="caution">
    <text evidence="9">The sequence shown here is derived from an EMBL/GenBank/DDBJ whole genome shotgun (WGS) entry which is preliminary data.</text>
</comment>
<evidence type="ECO:0000256" key="7">
    <source>
        <dbReference type="RuleBase" id="RU363032"/>
    </source>
</evidence>
<name>K1MD09_9LACT</name>
<evidence type="ECO:0000259" key="8">
    <source>
        <dbReference type="PROSITE" id="PS50928"/>
    </source>
</evidence>
<evidence type="ECO:0000313" key="10">
    <source>
        <dbReference type="Proteomes" id="UP000004465"/>
    </source>
</evidence>
<dbReference type="SUPFAM" id="SSF161098">
    <property type="entry name" value="MetI-like"/>
    <property type="match status" value="1"/>
</dbReference>
<evidence type="ECO:0000256" key="3">
    <source>
        <dbReference type="ARBA" id="ARBA00022475"/>
    </source>
</evidence>
<dbReference type="STRING" id="883111.HMPREF9706_01438"/>
<comment type="similarity">
    <text evidence="7">Belongs to the binding-protein-dependent transport system permease family.</text>
</comment>
<dbReference type="CDD" id="cd06261">
    <property type="entry name" value="TM_PBP2"/>
    <property type="match status" value="1"/>
</dbReference>
<keyword evidence="2 7" id="KW-0813">Transport</keyword>
<protein>
    <recommendedName>
        <fullName evidence="8">ABC transmembrane type-1 domain-containing protein</fullName>
    </recommendedName>
</protein>
<evidence type="ECO:0000313" key="9">
    <source>
        <dbReference type="EMBL" id="EKB53919.1"/>
    </source>
</evidence>
<keyword evidence="10" id="KW-1185">Reference proteome</keyword>
<evidence type="ECO:0000256" key="1">
    <source>
        <dbReference type="ARBA" id="ARBA00004651"/>
    </source>
</evidence>
<dbReference type="EMBL" id="AGZD01000010">
    <property type="protein sequence ID" value="EKB53919.1"/>
    <property type="molecule type" value="Genomic_DNA"/>
</dbReference>